<dbReference type="InterPro" id="IPR027417">
    <property type="entry name" value="P-loop_NTPase"/>
</dbReference>
<dbReference type="PANTHER" id="PTHR32182:SF0">
    <property type="entry name" value="DNA REPLICATION AND REPAIR PROTEIN RECF"/>
    <property type="match status" value="1"/>
</dbReference>
<organism evidence="3 4">
    <name type="scientific">Endozoicomonas montiporae</name>
    <dbReference type="NCBI Taxonomy" id="1027273"/>
    <lineage>
        <taxon>Bacteria</taxon>
        <taxon>Pseudomonadati</taxon>
        <taxon>Pseudomonadota</taxon>
        <taxon>Gammaproteobacteria</taxon>
        <taxon>Oceanospirillales</taxon>
        <taxon>Endozoicomonadaceae</taxon>
        <taxon>Endozoicomonas</taxon>
    </lineage>
</organism>
<accession>A0A081N0M8</accession>
<dbReference type="InterPro" id="IPR038729">
    <property type="entry name" value="Rad50/SbcC_AAA"/>
</dbReference>
<dbReference type="PANTHER" id="PTHR32182">
    <property type="entry name" value="DNA REPLICATION AND REPAIR PROTEIN RECF"/>
    <property type="match status" value="1"/>
</dbReference>
<dbReference type="Gene3D" id="3.40.50.300">
    <property type="entry name" value="P-loop containing nucleotide triphosphate hydrolases"/>
    <property type="match status" value="2"/>
</dbReference>
<comment type="caution">
    <text evidence="3">The sequence shown here is derived from an EMBL/GenBank/DDBJ whole genome shotgun (WGS) entry which is preliminary data.</text>
</comment>
<proteinExistence type="predicted"/>
<dbReference type="Pfam" id="PF13476">
    <property type="entry name" value="AAA_23"/>
    <property type="match status" value="1"/>
</dbReference>
<dbReference type="GO" id="GO:0006302">
    <property type="term" value="P:double-strand break repair"/>
    <property type="evidence" value="ECO:0007669"/>
    <property type="project" value="TreeGrafter"/>
</dbReference>
<dbReference type="eggNOG" id="COG0419">
    <property type="taxonomic scope" value="Bacteria"/>
</dbReference>
<dbReference type="GO" id="GO:0000731">
    <property type="term" value="P:DNA synthesis involved in DNA repair"/>
    <property type="evidence" value="ECO:0007669"/>
    <property type="project" value="TreeGrafter"/>
</dbReference>
<dbReference type="SUPFAM" id="SSF52540">
    <property type="entry name" value="P-loop containing nucleoside triphosphate hydrolases"/>
    <property type="match status" value="1"/>
</dbReference>
<reference evidence="3 4" key="1">
    <citation type="submission" date="2014-06" db="EMBL/GenBank/DDBJ databases">
        <title>Whole Genome Sequences of Three Symbiotic Endozoicomonas Bacteria.</title>
        <authorList>
            <person name="Neave M.J."/>
            <person name="Apprill A."/>
            <person name="Voolstra C.R."/>
        </authorList>
    </citation>
    <scope>NUCLEOTIDE SEQUENCE [LARGE SCALE GENOMIC DNA]</scope>
    <source>
        <strain evidence="3 4">LMG 24815</strain>
    </source>
</reference>
<gene>
    <name evidence="3" type="ORF">GZ77_23205</name>
</gene>
<dbReference type="AlphaFoldDB" id="A0A081N0M8"/>
<evidence type="ECO:0000313" key="4">
    <source>
        <dbReference type="Proteomes" id="UP000028006"/>
    </source>
</evidence>
<keyword evidence="4" id="KW-1185">Reference proteome</keyword>
<evidence type="ECO:0000313" key="3">
    <source>
        <dbReference type="EMBL" id="KEQ12001.1"/>
    </source>
</evidence>
<feature type="domain" description="Rad50/SbcC-type AAA" evidence="2">
    <location>
        <begin position="90"/>
        <end position="289"/>
    </location>
</feature>
<evidence type="ECO:0000259" key="2">
    <source>
        <dbReference type="Pfam" id="PF13476"/>
    </source>
</evidence>
<dbReference type="Proteomes" id="UP000028006">
    <property type="component" value="Unassembled WGS sequence"/>
</dbReference>
<name>A0A081N0M8_9GAMM</name>
<dbReference type="EMBL" id="JOKG01000005">
    <property type="protein sequence ID" value="KEQ12001.1"/>
    <property type="molecule type" value="Genomic_DNA"/>
</dbReference>
<feature type="coiled-coil region" evidence="1">
    <location>
        <begin position="487"/>
        <end position="553"/>
    </location>
</feature>
<protein>
    <recommendedName>
        <fullName evidence="2">Rad50/SbcC-type AAA domain-containing protein</fullName>
    </recommendedName>
</protein>
<sequence>MIRNEYLRFMQVIKDKDAPAGVQKIANIILEHLQEILPLGTAQGRRIQKIIALAQTLWQTTPDKISITVNENNETPNKIVRLKNMSVGPFRGFSKTENFDLDSLLVLIYGPNGTGKSSFCEALEYGLLGSVEEAESKRFTNQENYLKNAFIGRFEPPLITASCENGEAKLLSSNEELFRFSFVEKNRIDNFSRIAAHAPSKQTALISTLFGLDSFNGFVKGFSSEISERHIDLTGKKSLELQDKRKALDVHYKTIQEAHQQLDCLVESETELANQFGQGTSFSNMIVSLGTSSKPGLIKNLEDDLQKPLPRITNLTEKKLTNSINTVGLTIRSINIKNKELIKVSSELSFKQLYSAISSLQGDISDYCPACKTPFAQVTCNPFELAENELAKLAHLSKLELERDELATKLSDAIIAVYDILEIATTEYQNYSGENPLSQYKVSSKSSLDSVWWDQLQAKKNGELLGIQHLYIQVQALEERDIQTKIGIQEREQKQKKLTELRELEKEANKLKTSRELYEITIKKSEKSINDFEQENKKLIEEVEAEAAQVEINNQVSNSYRYLVHALNEYKEELPSRLVADLGDIVINLYNSFNRNDAPRDLLAGIKLPLTSGQQIEISFKNAPEKYYNALHILSEGHIRCIGLAILLAKNIKEHSPFLIFDDPVNAIDDDHRESIRKTLFEDDFFASKQIILTCHGEEFFKDIQNLLGVEKTKKSQCLTFLPQLDERHIRVDFNCQPRNYILAAQSHLENLEIREALSKSRQALETLTKGKVWSYVNKYGDGNLAIKMRSAKSPIELRQLTDQLVTKLKKPAFSNDQKDLVLQPMRALAGINGNSREWRYLNKGTHEESDRAEFDRSTVSIIVESLSQLDDALT</sequence>
<keyword evidence="1" id="KW-0175">Coiled coil</keyword>
<evidence type="ECO:0000256" key="1">
    <source>
        <dbReference type="SAM" id="Coils"/>
    </source>
</evidence>